<dbReference type="EMBL" id="JAZGQO010000005">
    <property type="protein sequence ID" value="KAK6186767.1"/>
    <property type="molecule type" value="Genomic_DNA"/>
</dbReference>
<comment type="caution">
    <text evidence="1">The sequence shown here is derived from an EMBL/GenBank/DDBJ whole genome shotgun (WGS) entry which is preliminary data.</text>
</comment>
<protein>
    <submittedName>
        <fullName evidence="1">Uncharacterized protein</fullName>
    </submittedName>
</protein>
<organism evidence="1 2">
    <name type="scientific">Patella caerulea</name>
    <name type="common">Rayed Mediterranean limpet</name>
    <dbReference type="NCBI Taxonomy" id="87958"/>
    <lineage>
        <taxon>Eukaryota</taxon>
        <taxon>Metazoa</taxon>
        <taxon>Spiralia</taxon>
        <taxon>Lophotrochozoa</taxon>
        <taxon>Mollusca</taxon>
        <taxon>Gastropoda</taxon>
        <taxon>Patellogastropoda</taxon>
        <taxon>Patelloidea</taxon>
        <taxon>Patellidae</taxon>
        <taxon>Patella</taxon>
    </lineage>
</organism>
<reference evidence="1 2" key="1">
    <citation type="submission" date="2024-01" db="EMBL/GenBank/DDBJ databases">
        <title>The genome of the rayed Mediterranean limpet Patella caerulea (Linnaeus, 1758).</title>
        <authorList>
            <person name="Anh-Thu Weber A."/>
            <person name="Halstead-Nussloch G."/>
        </authorList>
    </citation>
    <scope>NUCLEOTIDE SEQUENCE [LARGE SCALE GENOMIC DNA]</scope>
    <source>
        <strain evidence="1">AATW-2023a</strain>
        <tissue evidence="1">Whole specimen</tissue>
    </source>
</reference>
<evidence type="ECO:0000313" key="2">
    <source>
        <dbReference type="Proteomes" id="UP001347796"/>
    </source>
</evidence>
<dbReference type="AlphaFoldDB" id="A0AAN8JW34"/>
<evidence type="ECO:0000313" key="1">
    <source>
        <dbReference type="EMBL" id="KAK6186767.1"/>
    </source>
</evidence>
<sequence>MTRYTLTNVAKDGVLIVALGNHWLRRNLGITLKRKYYTSSKMRGAARLLQHLRELSKTNEDMSSYLSPRNFDLVCEAALLCAHMENDDEDLKSPSTSIKIGFDVARMAGFKLGIALRDGNNDAKEEAEELKMLMTMEWSVRVSKLA</sequence>
<proteinExistence type="predicted"/>
<name>A0AAN8JW34_PATCE</name>
<gene>
    <name evidence="1" type="ORF">SNE40_006043</name>
</gene>
<dbReference type="Proteomes" id="UP001347796">
    <property type="component" value="Unassembled WGS sequence"/>
</dbReference>
<dbReference type="PANTHER" id="PTHR33480:SF1">
    <property type="entry name" value="TYR RECOMBINASE DOMAIN-CONTAINING PROTEIN"/>
    <property type="match status" value="1"/>
</dbReference>
<accession>A0AAN8JW34</accession>
<keyword evidence="2" id="KW-1185">Reference proteome</keyword>
<dbReference type="PANTHER" id="PTHR33480">
    <property type="entry name" value="SET DOMAIN-CONTAINING PROTEIN-RELATED"/>
    <property type="match status" value="1"/>
</dbReference>